<dbReference type="STRING" id="1229276.DI53_1896"/>
<feature type="transmembrane region" description="Helical" evidence="6">
    <location>
        <begin position="152"/>
        <end position="171"/>
    </location>
</feature>
<dbReference type="PANTHER" id="PTHR30250">
    <property type="entry name" value="PST FAMILY PREDICTED COLANIC ACID TRANSPORTER"/>
    <property type="match status" value="1"/>
</dbReference>
<proteinExistence type="predicted"/>
<feature type="transmembrane region" description="Helical" evidence="6">
    <location>
        <begin position="177"/>
        <end position="198"/>
    </location>
</feature>
<dbReference type="GO" id="GO:0005886">
    <property type="term" value="C:plasma membrane"/>
    <property type="evidence" value="ECO:0007669"/>
    <property type="project" value="UniProtKB-SubCell"/>
</dbReference>
<feature type="transmembrane region" description="Helical" evidence="6">
    <location>
        <begin position="85"/>
        <end position="105"/>
    </location>
</feature>
<sequence length="496" mass="55768">MKNTIVNLASNYMNKFWGFISIYLFIPVYIDYLGVEAYGVISFYSVILGIVSIVDAGMSSSVTREFASNDTNYYKFNILDIIERYFFMMCLGVCILLIVLAPQIAKIWLYTEGRDNSFIVRLIAIGVCLQLFSTIYYSGLMGLNKQVLANSIQLSWGIAKTFGVLLLFILVGANLEIFFYCQITVNIILVIVLRYSLVKKLALQKDKYVRQFSKLPNPVQKYIFGMIFIAIISAINIYTDKLVISSYFSLKDFGIYSIASNLAQLPVLVGTPIALSFFPIFSRLYSENSNEALNTTFSSVSFLFNIIIIPLVTVIFLNADEILRIWVGSNLDNAELPLLTYLVKFLAIGGAFLSLQIIPYYFLLANGETKYTIYQGCCQILIGIPLLYICVTKYGVQGIPLPWMIINLGAFLFLNIVVGRKYLKKSFPRELFRTIALPAAISITIVTAVVAILNYFSFHVAISSAVAILLALVLNIIMSNLLNGYRLLDVKSIFKF</sequence>
<evidence type="ECO:0000256" key="1">
    <source>
        <dbReference type="ARBA" id="ARBA00004651"/>
    </source>
</evidence>
<protein>
    <submittedName>
        <fullName evidence="7">Polysaccharide biosynthesis protein</fullName>
    </submittedName>
</protein>
<dbReference type="Proteomes" id="UP000031802">
    <property type="component" value="Unassembled WGS sequence"/>
</dbReference>
<keyword evidence="3 6" id="KW-0812">Transmembrane</keyword>
<dbReference type="Pfam" id="PF13440">
    <property type="entry name" value="Polysacc_synt_3"/>
    <property type="match status" value="1"/>
</dbReference>
<keyword evidence="5 6" id="KW-0472">Membrane</keyword>
<feature type="transmembrane region" description="Helical" evidence="6">
    <location>
        <begin position="36"/>
        <end position="54"/>
    </location>
</feature>
<evidence type="ECO:0000256" key="6">
    <source>
        <dbReference type="SAM" id="Phobius"/>
    </source>
</evidence>
<dbReference type="AlphaFoldDB" id="A0A0B8T0R3"/>
<comment type="subcellular location">
    <subcellularLocation>
        <location evidence="1">Cell membrane</location>
        <topology evidence="1">Multi-pass membrane protein</topology>
    </subcellularLocation>
</comment>
<dbReference type="EMBL" id="JJMU01000028">
    <property type="protein sequence ID" value="KGE14282.1"/>
    <property type="molecule type" value="Genomic_DNA"/>
</dbReference>
<name>A0A0B8T0R3_9SPHI</name>
<evidence type="ECO:0000313" key="8">
    <source>
        <dbReference type="Proteomes" id="UP000031802"/>
    </source>
</evidence>
<evidence type="ECO:0000256" key="4">
    <source>
        <dbReference type="ARBA" id="ARBA00022989"/>
    </source>
</evidence>
<feature type="transmembrane region" description="Helical" evidence="6">
    <location>
        <begin position="435"/>
        <end position="456"/>
    </location>
</feature>
<accession>A0A0B8T0R3</accession>
<evidence type="ECO:0000256" key="2">
    <source>
        <dbReference type="ARBA" id="ARBA00022475"/>
    </source>
</evidence>
<reference evidence="8" key="1">
    <citation type="submission" date="2014-04" db="EMBL/GenBank/DDBJ databases">
        <title>Whole-Genome optical mapping and complete genome sequence of Sphingobacterium deserti sp. nov., a new spaces isolated from desert in the west of China.</title>
        <authorList>
            <person name="Teng C."/>
            <person name="Zhou Z."/>
            <person name="Li X."/>
            <person name="Chen M."/>
            <person name="Lin M."/>
            <person name="Wang L."/>
            <person name="Su S."/>
            <person name="Zhang C."/>
            <person name="Zhang W."/>
        </authorList>
    </citation>
    <scope>NUCLEOTIDE SEQUENCE [LARGE SCALE GENOMIC DNA]</scope>
    <source>
        <strain evidence="8">ACCC05744</strain>
    </source>
</reference>
<feature type="transmembrane region" description="Helical" evidence="6">
    <location>
        <begin position="12"/>
        <end position="30"/>
    </location>
</feature>
<evidence type="ECO:0000256" key="5">
    <source>
        <dbReference type="ARBA" id="ARBA00023136"/>
    </source>
</evidence>
<feature type="transmembrane region" description="Helical" evidence="6">
    <location>
        <begin position="339"/>
        <end position="364"/>
    </location>
</feature>
<comment type="caution">
    <text evidence="7">The sequence shown here is derived from an EMBL/GenBank/DDBJ whole genome shotgun (WGS) entry which is preliminary data.</text>
</comment>
<dbReference type="InterPro" id="IPR050833">
    <property type="entry name" value="Poly_Biosynth_Transport"/>
</dbReference>
<feature type="transmembrane region" description="Helical" evidence="6">
    <location>
        <begin position="371"/>
        <end position="389"/>
    </location>
</feature>
<organism evidence="7 8">
    <name type="scientific">Sphingobacterium deserti</name>
    <dbReference type="NCBI Taxonomy" id="1229276"/>
    <lineage>
        <taxon>Bacteria</taxon>
        <taxon>Pseudomonadati</taxon>
        <taxon>Bacteroidota</taxon>
        <taxon>Sphingobacteriia</taxon>
        <taxon>Sphingobacteriales</taxon>
        <taxon>Sphingobacteriaceae</taxon>
        <taxon>Sphingobacterium</taxon>
    </lineage>
</organism>
<keyword evidence="8" id="KW-1185">Reference proteome</keyword>
<feature type="transmembrane region" description="Helical" evidence="6">
    <location>
        <begin position="117"/>
        <end position="140"/>
    </location>
</feature>
<feature type="transmembrane region" description="Helical" evidence="6">
    <location>
        <begin position="258"/>
        <end position="281"/>
    </location>
</feature>
<gene>
    <name evidence="7" type="ORF">DI53_1896</name>
</gene>
<keyword evidence="2" id="KW-1003">Cell membrane</keyword>
<keyword evidence="4 6" id="KW-1133">Transmembrane helix</keyword>
<feature type="transmembrane region" description="Helical" evidence="6">
    <location>
        <begin position="401"/>
        <end position="423"/>
    </location>
</feature>
<dbReference type="PATRIC" id="fig|1229276.3.peg.1949"/>
<evidence type="ECO:0000313" key="7">
    <source>
        <dbReference type="EMBL" id="KGE14282.1"/>
    </source>
</evidence>
<reference evidence="7 8" key="2">
    <citation type="journal article" date="2015" name="PLoS ONE">
        <title>Whole-Genome Optical Mapping and Finished Genome Sequence of Sphingobacterium deserti sp. nov., a New Species Isolated from the Western Desert of China.</title>
        <authorList>
            <person name="Teng C."/>
            <person name="Zhou Z."/>
            <person name="Molnar I."/>
            <person name="Li X."/>
            <person name="Tang R."/>
            <person name="Chen M."/>
            <person name="Wang L."/>
            <person name="Su S."/>
            <person name="Zhang W."/>
            <person name="Lin M."/>
        </authorList>
    </citation>
    <scope>NUCLEOTIDE SEQUENCE [LARGE SCALE GENOMIC DNA]</scope>
    <source>
        <strain evidence="8">ACCC05744</strain>
    </source>
</reference>
<feature type="transmembrane region" description="Helical" evidence="6">
    <location>
        <begin position="302"/>
        <end position="319"/>
    </location>
</feature>
<dbReference type="eggNOG" id="COG2244">
    <property type="taxonomic scope" value="Bacteria"/>
</dbReference>
<dbReference type="PANTHER" id="PTHR30250:SF26">
    <property type="entry name" value="PSMA PROTEIN"/>
    <property type="match status" value="1"/>
</dbReference>
<feature type="transmembrane region" description="Helical" evidence="6">
    <location>
        <begin position="219"/>
        <end position="238"/>
    </location>
</feature>
<feature type="transmembrane region" description="Helical" evidence="6">
    <location>
        <begin position="462"/>
        <end position="482"/>
    </location>
</feature>
<evidence type="ECO:0000256" key="3">
    <source>
        <dbReference type="ARBA" id="ARBA00022692"/>
    </source>
</evidence>